<evidence type="ECO:0000256" key="1">
    <source>
        <dbReference type="SAM" id="SignalP"/>
    </source>
</evidence>
<sequence length="115" mass="12688">MHTPILLLVVAMALTMLMVVQAMPRPFPDDNSDTSPPNIGSFTPHPLIYDNEVKGKETSALLSFVLSNKFSFCKRLFSRGAPSHFKCLMSCTNSRVTKGSVKAFRLRTSATVKLP</sequence>
<dbReference type="Proteomes" id="UP000324222">
    <property type="component" value="Unassembled WGS sequence"/>
</dbReference>
<keyword evidence="3" id="KW-1185">Reference proteome</keyword>
<comment type="caution">
    <text evidence="2">The sequence shown here is derived from an EMBL/GenBank/DDBJ whole genome shotgun (WGS) entry which is preliminary data.</text>
</comment>
<feature type="chain" id="PRO_5022916257" description="Secreted protein" evidence="1">
    <location>
        <begin position="23"/>
        <end position="115"/>
    </location>
</feature>
<name>A0A5B7FVV1_PORTR</name>
<proteinExistence type="predicted"/>
<evidence type="ECO:0008006" key="4">
    <source>
        <dbReference type="Google" id="ProtNLM"/>
    </source>
</evidence>
<gene>
    <name evidence="2" type="ORF">E2C01_042838</name>
</gene>
<accession>A0A5B7FVV1</accession>
<evidence type="ECO:0000313" key="2">
    <source>
        <dbReference type="EMBL" id="MPC49048.1"/>
    </source>
</evidence>
<dbReference type="AlphaFoldDB" id="A0A5B7FVV1"/>
<evidence type="ECO:0000313" key="3">
    <source>
        <dbReference type="Proteomes" id="UP000324222"/>
    </source>
</evidence>
<dbReference type="EMBL" id="VSRR010008637">
    <property type="protein sequence ID" value="MPC49048.1"/>
    <property type="molecule type" value="Genomic_DNA"/>
</dbReference>
<keyword evidence="1" id="KW-0732">Signal</keyword>
<protein>
    <recommendedName>
        <fullName evidence="4">Secreted protein</fullName>
    </recommendedName>
</protein>
<reference evidence="2 3" key="1">
    <citation type="submission" date="2019-05" db="EMBL/GenBank/DDBJ databases">
        <title>Another draft genome of Portunus trituberculatus and its Hox gene families provides insights of decapod evolution.</title>
        <authorList>
            <person name="Jeong J.-H."/>
            <person name="Song I."/>
            <person name="Kim S."/>
            <person name="Choi T."/>
            <person name="Kim D."/>
            <person name="Ryu S."/>
            <person name="Kim W."/>
        </authorList>
    </citation>
    <scope>NUCLEOTIDE SEQUENCE [LARGE SCALE GENOMIC DNA]</scope>
    <source>
        <tissue evidence="2">Muscle</tissue>
    </source>
</reference>
<organism evidence="2 3">
    <name type="scientific">Portunus trituberculatus</name>
    <name type="common">Swimming crab</name>
    <name type="synonym">Neptunus trituberculatus</name>
    <dbReference type="NCBI Taxonomy" id="210409"/>
    <lineage>
        <taxon>Eukaryota</taxon>
        <taxon>Metazoa</taxon>
        <taxon>Ecdysozoa</taxon>
        <taxon>Arthropoda</taxon>
        <taxon>Crustacea</taxon>
        <taxon>Multicrustacea</taxon>
        <taxon>Malacostraca</taxon>
        <taxon>Eumalacostraca</taxon>
        <taxon>Eucarida</taxon>
        <taxon>Decapoda</taxon>
        <taxon>Pleocyemata</taxon>
        <taxon>Brachyura</taxon>
        <taxon>Eubrachyura</taxon>
        <taxon>Portunoidea</taxon>
        <taxon>Portunidae</taxon>
        <taxon>Portuninae</taxon>
        <taxon>Portunus</taxon>
    </lineage>
</organism>
<feature type="signal peptide" evidence="1">
    <location>
        <begin position="1"/>
        <end position="22"/>
    </location>
</feature>